<organism evidence="1 2">
    <name type="scientific">Morchella conica CCBAS932</name>
    <dbReference type="NCBI Taxonomy" id="1392247"/>
    <lineage>
        <taxon>Eukaryota</taxon>
        <taxon>Fungi</taxon>
        <taxon>Dikarya</taxon>
        <taxon>Ascomycota</taxon>
        <taxon>Pezizomycotina</taxon>
        <taxon>Pezizomycetes</taxon>
        <taxon>Pezizales</taxon>
        <taxon>Morchellaceae</taxon>
        <taxon>Morchella</taxon>
    </lineage>
</organism>
<evidence type="ECO:0000313" key="2">
    <source>
        <dbReference type="Proteomes" id="UP000277580"/>
    </source>
</evidence>
<accession>A0A3N4KWY0</accession>
<dbReference type="InParanoid" id="A0A3N4KWY0"/>
<dbReference type="Proteomes" id="UP000277580">
    <property type="component" value="Unassembled WGS sequence"/>
</dbReference>
<protein>
    <submittedName>
        <fullName evidence="1">Uncharacterized protein</fullName>
    </submittedName>
</protein>
<sequence>MYLVGKGYFKVGKDAGKIVDSKGVGKDAGKIVDNIFRSPVPLHWHIPSIGSAYTYCVYSGKIVARPSDDLIPTAVLVVSSKSKLDNRNDSGSIPPHSFVLHRGRSVLRYDAFTNLFTDAFTDAFTDVFTDSFTDAFQPTGMIQKSGTVCISIFLI</sequence>
<dbReference type="AlphaFoldDB" id="A0A3N4KWY0"/>
<dbReference type="EMBL" id="ML119115">
    <property type="protein sequence ID" value="RPB15050.1"/>
    <property type="molecule type" value="Genomic_DNA"/>
</dbReference>
<proteinExistence type="predicted"/>
<keyword evidence="2" id="KW-1185">Reference proteome</keyword>
<name>A0A3N4KWY0_9PEZI</name>
<evidence type="ECO:0000313" key="1">
    <source>
        <dbReference type="EMBL" id="RPB15050.1"/>
    </source>
</evidence>
<gene>
    <name evidence="1" type="ORF">P167DRAFT_543366</name>
</gene>
<reference evidence="1 2" key="1">
    <citation type="journal article" date="2018" name="Nat. Ecol. Evol.">
        <title>Pezizomycetes genomes reveal the molecular basis of ectomycorrhizal truffle lifestyle.</title>
        <authorList>
            <person name="Murat C."/>
            <person name="Payen T."/>
            <person name="Noel B."/>
            <person name="Kuo A."/>
            <person name="Morin E."/>
            <person name="Chen J."/>
            <person name="Kohler A."/>
            <person name="Krizsan K."/>
            <person name="Balestrini R."/>
            <person name="Da Silva C."/>
            <person name="Montanini B."/>
            <person name="Hainaut M."/>
            <person name="Levati E."/>
            <person name="Barry K.W."/>
            <person name="Belfiori B."/>
            <person name="Cichocki N."/>
            <person name="Clum A."/>
            <person name="Dockter R.B."/>
            <person name="Fauchery L."/>
            <person name="Guy J."/>
            <person name="Iotti M."/>
            <person name="Le Tacon F."/>
            <person name="Lindquist E.A."/>
            <person name="Lipzen A."/>
            <person name="Malagnac F."/>
            <person name="Mello A."/>
            <person name="Molinier V."/>
            <person name="Miyauchi S."/>
            <person name="Poulain J."/>
            <person name="Riccioni C."/>
            <person name="Rubini A."/>
            <person name="Sitrit Y."/>
            <person name="Splivallo R."/>
            <person name="Traeger S."/>
            <person name="Wang M."/>
            <person name="Zifcakova L."/>
            <person name="Wipf D."/>
            <person name="Zambonelli A."/>
            <person name="Paolocci F."/>
            <person name="Nowrousian M."/>
            <person name="Ottonello S."/>
            <person name="Baldrian P."/>
            <person name="Spatafora J.W."/>
            <person name="Henrissat B."/>
            <person name="Nagy L.G."/>
            <person name="Aury J.M."/>
            <person name="Wincker P."/>
            <person name="Grigoriev I.V."/>
            <person name="Bonfante P."/>
            <person name="Martin F.M."/>
        </authorList>
    </citation>
    <scope>NUCLEOTIDE SEQUENCE [LARGE SCALE GENOMIC DNA]</scope>
    <source>
        <strain evidence="1 2">CCBAS932</strain>
    </source>
</reference>